<keyword evidence="3" id="KW-0560">Oxidoreductase</keyword>
<keyword evidence="6" id="KW-0223">Dioxygenase</keyword>
<dbReference type="RefSeq" id="WP_167752565.1">
    <property type="nucleotide sequence ID" value="NZ_PDUX01000001.1"/>
</dbReference>
<dbReference type="PANTHER" id="PTHR10543">
    <property type="entry name" value="BETA-CAROTENE DIOXYGENASE"/>
    <property type="match status" value="1"/>
</dbReference>
<sequence length="447" mass="50065">MEPWTSDNPFLTRALAPVFDERDAADLAIEGRIPSGMRGIFMRNGPNPQFKPDDHYAYPFDGTGMIHAVYIEDGRARYQNRWVLTTELAEERAAGQRLYHSTLSAPPHANLANTNIIHHAGRYLALFEGGAPYELDRDLNTLGVFDYDGVLPGVMSAHPKVDPVSAELFSVQYDLETGELLYLRADKTGRIDRIVPFQSPWPAMVHDIALTQHHIVAFVCPLVFDFSRPGPPATWQPERGTMVALIPRDAQAAQDVQWINGPAFFHWHVINAHEEGDRIEVVVPWYDSFSLTGSARKLELHRMIIHADTELVEDQTIDDQACEFGRINDAYLGRKARYCYVGLRAPRSGETPQVGAFEAIARYDMDTGQKVVHQFPHGVTVGEPVFVAAPESLREDDGFIVTFIHEEGRSDGGFVILDARHIERGPMAVVRLPRRVPAGLHGSWTPM</sequence>
<evidence type="ECO:0000256" key="4">
    <source>
        <dbReference type="ARBA" id="ARBA00023004"/>
    </source>
</evidence>
<comment type="cofactor">
    <cofactor evidence="5">
        <name>Fe(2+)</name>
        <dbReference type="ChEBI" id="CHEBI:29033"/>
    </cofactor>
    <text evidence="5">Binds 1 Fe(2+) ion per subunit.</text>
</comment>
<evidence type="ECO:0000313" key="7">
    <source>
        <dbReference type="Proteomes" id="UP000246145"/>
    </source>
</evidence>
<dbReference type="PANTHER" id="PTHR10543:SF89">
    <property type="entry name" value="CAROTENOID 9,10(9',10')-CLEAVAGE DIOXYGENASE 1"/>
    <property type="match status" value="1"/>
</dbReference>
<protein>
    <submittedName>
        <fullName evidence="6">Carotenoid cleavage dioxygenase</fullName>
    </submittedName>
</protein>
<evidence type="ECO:0000256" key="2">
    <source>
        <dbReference type="ARBA" id="ARBA00022723"/>
    </source>
</evidence>
<accession>A0A2U1CQT4</accession>
<comment type="similarity">
    <text evidence="1">Belongs to the carotenoid oxygenase family.</text>
</comment>
<dbReference type="GO" id="GO:0046872">
    <property type="term" value="F:metal ion binding"/>
    <property type="evidence" value="ECO:0007669"/>
    <property type="project" value="UniProtKB-KW"/>
</dbReference>
<proteinExistence type="inferred from homology"/>
<organism evidence="6 7">
    <name type="scientific">Pusillimonas noertemannii</name>
    <dbReference type="NCBI Taxonomy" id="305977"/>
    <lineage>
        <taxon>Bacteria</taxon>
        <taxon>Pseudomonadati</taxon>
        <taxon>Pseudomonadota</taxon>
        <taxon>Betaproteobacteria</taxon>
        <taxon>Burkholderiales</taxon>
        <taxon>Alcaligenaceae</taxon>
        <taxon>Pusillimonas</taxon>
    </lineage>
</organism>
<evidence type="ECO:0000256" key="1">
    <source>
        <dbReference type="ARBA" id="ARBA00006787"/>
    </source>
</evidence>
<dbReference type="InterPro" id="IPR004294">
    <property type="entry name" value="Carotenoid_Oase"/>
</dbReference>
<keyword evidence="4 5" id="KW-0408">Iron</keyword>
<dbReference type="EMBL" id="QEKO01000001">
    <property type="protein sequence ID" value="PVY68245.1"/>
    <property type="molecule type" value="Genomic_DNA"/>
</dbReference>
<evidence type="ECO:0000256" key="3">
    <source>
        <dbReference type="ARBA" id="ARBA00023002"/>
    </source>
</evidence>
<evidence type="ECO:0000313" key="6">
    <source>
        <dbReference type="EMBL" id="PVY68245.1"/>
    </source>
</evidence>
<feature type="binding site" evidence="5">
    <location>
        <position position="206"/>
    </location>
    <ligand>
        <name>Fe cation</name>
        <dbReference type="ChEBI" id="CHEBI:24875"/>
        <note>catalytic</note>
    </ligand>
</feature>
<comment type="caution">
    <text evidence="6">The sequence shown here is derived from an EMBL/GenBank/DDBJ whole genome shotgun (WGS) entry which is preliminary data.</text>
</comment>
<keyword evidence="2 5" id="KW-0479">Metal-binding</keyword>
<feature type="binding site" evidence="5">
    <location>
        <position position="268"/>
    </location>
    <ligand>
        <name>Fe cation</name>
        <dbReference type="ChEBI" id="CHEBI:24875"/>
        <note>catalytic</note>
    </ligand>
</feature>
<gene>
    <name evidence="6" type="ORF">C7440_0637</name>
</gene>
<evidence type="ECO:0000256" key="5">
    <source>
        <dbReference type="PIRSR" id="PIRSR604294-1"/>
    </source>
</evidence>
<reference evidence="6 7" key="1">
    <citation type="submission" date="2018-04" db="EMBL/GenBank/DDBJ databases">
        <title>Genomic Encyclopedia of Type Strains, Phase IV (KMG-IV): sequencing the most valuable type-strain genomes for metagenomic binning, comparative biology and taxonomic classification.</title>
        <authorList>
            <person name="Goeker M."/>
        </authorList>
    </citation>
    <scope>NUCLEOTIDE SEQUENCE [LARGE SCALE GENOMIC DNA]</scope>
    <source>
        <strain evidence="6 7">DSM 10065</strain>
    </source>
</reference>
<feature type="binding site" evidence="5">
    <location>
        <position position="158"/>
    </location>
    <ligand>
        <name>Fe cation</name>
        <dbReference type="ChEBI" id="CHEBI:24875"/>
        <note>catalytic</note>
    </ligand>
</feature>
<keyword evidence="7" id="KW-1185">Reference proteome</keyword>
<dbReference type="GO" id="GO:0016121">
    <property type="term" value="P:carotene catabolic process"/>
    <property type="evidence" value="ECO:0007669"/>
    <property type="project" value="TreeGrafter"/>
</dbReference>
<dbReference type="Proteomes" id="UP000246145">
    <property type="component" value="Unassembled WGS sequence"/>
</dbReference>
<dbReference type="AlphaFoldDB" id="A0A2U1CQT4"/>
<dbReference type="Pfam" id="PF03055">
    <property type="entry name" value="RPE65"/>
    <property type="match status" value="1"/>
</dbReference>
<dbReference type="GO" id="GO:0010436">
    <property type="term" value="F:carotenoid dioxygenase activity"/>
    <property type="evidence" value="ECO:0007669"/>
    <property type="project" value="TreeGrafter"/>
</dbReference>
<name>A0A2U1CQT4_9BURK</name>
<feature type="binding site" evidence="5">
    <location>
        <position position="441"/>
    </location>
    <ligand>
        <name>Fe cation</name>
        <dbReference type="ChEBI" id="CHEBI:24875"/>
        <note>catalytic</note>
    </ligand>
</feature>